<evidence type="ECO:0000313" key="3">
    <source>
        <dbReference type="Proteomes" id="UP000821866"/>
    </source>
</evidence>
<keyword evidence="3" id="KW-1185">Reference proteome</keyword>
<accession>A0A9J6ES51</accession>
<dbReference type="VEuPathDB" id="VectorBase:LOC119180303"/>
<evidence type="ECO:0000313" key="2">
    <source>
        <dbReference type="EMBL" id="KAH8037023.1"/>
    </source>
</evidence>
<organism evidence="2 3">
    <name type="scientific">Rhipicephalus microplus</name>
    <name type="common">Cattle tick</name>
    <name type="synonym">Boophilus microplus</name>
    <dbReference type="NCBI Taxonomy" id="6941"/>
    <lineage>
        <taxon>Eukaryota</taxon>
        <taxon>Metazoa</taxon>
        <taxon>Ecdysozoa</taxon>
        <taxon>Arthropoda</taxon>
        <taxon>Chelicerata</taxon>
        <taxon>Arachnida</taxon>
        <taxon>Acari</taxon>
        <taxon>Parasitiformes</taxon>
        <taxon>Ixodida</taxon>
        <taxon>Ixodoidea</taxon>
        <taxon>Ixodidae</taxon>
        <taxon>Rhipicephalinae</taxon>
        <taxon>Rhipicephalus</taxon>
        <taxon>Boophilus</taxon>
    </lineage>
</organism>
<gene>
    <name evidence="2" type="ORF">HPB51_008349</name>
</gene>
<proteinExistence type="predicted"/>
<comment type="caution">
    <text evidence="2">The sequence shown here is derived from an EMBL/GenBank/DDBJ whole genome shotgun (WGS) entry which is preliminary data.</text>
</comment>
<feature type="compositionally biased region" description="Low complexity" evidence="1">
    <location>
        <begin position="77"/>
        <end position="93"/>
    </location>
</feature>
<dbReference type="EMBL" id="JABSTU010000002">
    <property type="protein sequence ID" value="KAH8037023.1"/>
    <property type="molecule type" value="Genomic_DNA"/>
</dbReference>
<reference evidence="2" key="2">
    <citation type="submission" date="2021-09" db="EMBL/GenBank/DDBJ databases">
        <authorList>
            <person name="Jia N."/>
            <person name="Wang J."/>
            <person name="Shi W."/>
            <person name="Du L."/>
            <person name="Sun Y."/>
            <person name="Zhan W."/>
            <person name="Jiang J."/>
            <person name="Wang Q."/>
            <person name="Zhang B."/>
            <person name="Ji P."/>
            <person name="Sakyi L.B."/>
            <person name="Cui X."/>
            <person name="Yuan T."/>
            <person name="Jiang B."/>
            <person name="Yang W."/>
            <person name="Lam T.T.-Y."/>
            <person name="Chang Q."/>
            <person name="Ding S."/>
            <person name="Wang X."/>
            <person name="Zhu J."/>
            <person name="Ruan X."/>
            <person name="Zhao L."/>
            <person name="Wei J."/>
            <person name="Que T."/>
            <person name="Du C."/>
            <person name="Cheng J."/>
            <person name="Dai P."/>
            <person name="Han X."/>
            <person name="Huang E."/>
            <person name="Gao Y."/>
            <person name="Liu J."/>
            <person name="Shao H."/>
            <person name="Ye R."/>
            <person name="Li L."/>
            <person name="Wei W."/>
            <person name="Wang X."/>
            <person name="Wang C."/>
            <person name="Huo Q."/>
            <person name="Li W."/>
            <person name="Guo W."/>
            <person name="Chen H."/>
            <person name="Chen S."/>
            <person name="Zhou L."/>
            <person name="Zhou L."/>
            <person name="Ni X."/>
            <person name="Tian J."/>
            <person name="Zhou Y."/>
            <person name="Sheng Y."/>
            <person name="Liu T."/>
            <person name="Pan Y."/>
            <person name="Xia L."/>
            <person name="Li J."/>
            <person name="Zhao F."/>
            <person name="Cao W."/>
        </authorList>
    </citation>
    <scope>NUCLEOTIDE SEQUENCE</scope>
    <source>
        <strain evidence="2">Rmic-2018</strain>
        <tissue evidence="2">Larvae</tissue>
    </source>
</reference>
<dbReference type="Proteomes" id="UP000821866">
    <property type="component" value="Chromosome 10"/>
</dbReference>
<reference evidence="2" key="1">
    <citation type="journal article" date="2020" name="Cell">
        <title>Large-Scale Comparative Analyses of Tick Genomes Elucidate Their Genetic Diversity and Vector Capacities.</title>
        <authorList>
            <consortium name="Tick Genome and Microbiome Consortium (TIGMIC)"/>
            <person name="Jia N."/>
            <person name="Wang J."/>
            <person name="Shi W."/>
            <person name="Du L."/>
            <person name="Sun Y."/>
            <person name="Zhan W."/>
            <person name="Jiang J.F."/>
            <person name="Wang Q."/>
            <person name="Zhang B."/>
            <person name="Ji P."/>
            <person name="Bell-Sakyi L."/>
            <person name="Cui X.M."/>
            <person name="Yuan T.T."/>
            <person name="Jiang B.G."/>
            <person name="Yang W.F."/>
            <person name="Lam T.T."/>
            <person name="Chang Q.C."/>
            <person name="Ding S.J."/>
            <person name="Wang X.J."/>
            <person name="Zhu J.G."/>
            <person name="Ruan X.D."/>
            <person name="Zhao L."/>
            <person name="Wei J.T."/>
            <person name="Ye R.Z."/>
            <person name="Que T.C."/>
            <person name="Du C.H."/>
            <person name="Zhou Y.H."/>
            <person name="Cheng J.X."/>
            <person name="Dai P.F."/>
            <person name="Guo W.B."/>
            <person name="Han X.H."/>
            <person name="Huang E.J."/>
            <person name="Li L.F."/>
            <person name="Wei W."/>
            <person name="Gao Y.C."/>
            <person name="Liu J.Z."/>
            <person name="Shao H.Z."/>
            <person name="Wang X."/>
            <person name="Wang C.C."/>
            <person name="Yang T.C."/>
            <person name="Huo Q.B."/>
            <person name="Li W."/>
            <person name="Chen H.Y."/>
            <person name="Chen S.E."/>
            <person name="Zhou L.G."/>
            <person name="Ni X.B."/>
            <person name="Tian J.H."/>
            <person name="Sheng Y."/>
            <person name="Liu T."/>
            <person name="Pan Y.S."/>
            <person name="Xia L.Y."/>
            <person name="Li J."/>
            <person name="Zhao F."/>
            <person name="Cao W.C."/>
        </authorList>
    </citation>
    <scope>NUCLEOTIDE SEQUENCE</scope>
    <source>
        <strain evidence="2">Rmic-2018</strain>
    </source>
</reference>
<name>A0A9J6ES51_RHIMP</name>
<sequence length="397" mass="44458">MTGSVVSPTIGCEKSKRILARLRCRRCCNAGGSGRLVLAENSDSSTTDLDFEATRLEDAEGQVSTKQTIIKKPPEPTSSSQSQMSPSVEPSSPDEAPTKTPKVVGKPLLCTVRDRLFLAEQFPPDGMCDYIFFDSLYKDGNRNLLPNETTYSKSLNVFLNDHRDYRHTTLGLGFAFNELQFTPDLFVLFGHYRYGDNFRTNCAIVPPTIHPDDTPPGKLLEDYSFNLGTPVWSLRKLYDEGTDIIGLVSVTMKGRWAEPQLTNNVDFFEPCVPDFNTPSFGGMTDVCPGGGRLATQFNYSTEHRAVITYIAFLRRTFVYDDEKAFAEKLCRAKSLGQNVPFGIAVYDIDFEDYDNKCTKQNSNGAFSRLKVLRNLVDYFNMNSTSFNENACNAYVIT</sequence>
<evidence type="ECO:0000256" key="1">
    <source>
        <dbReference type="SAM" id="MobiDB-lite"/>
    </source>
</evidence>
<protein>
    <submittedName>
        <fullName evidence="2">Uncharacterized protein</fullName>
    </submittedName>
</protein>
<dbReference type="AlphaFoldDB" id="A0A9J6ES51"/>
<feature type="region of interest" description="Disordered" evidence="1">
    <location>
        <begin position="57"/>
        <end position="100"/>
    </location>
</feature>